<feature type="transmembrane region" description="Helical" evidence="1">
    <location>
        <begin position="106"/>
        <end position="124"/>
    </location>
</feature>
<feature type="transmembrane region" description="Helical" evidence="1">
    <location>
        <begin position="434"/>
        <end position="456"/>
    </location>
</feature>
<evidence type="ECO:0008006" key="4">
    <source>
        <dbReference type="Google" id="ProtNLM"/>
    </source>
</evidence>
<sequence length="1092" mass="125487">MTGFSKTGLNYFTNSKISKYHFRFLLGLVLIMVIIGSLCVIPGMIDSPQFTTNLSPSQVEELLIDNQSLYAYYAYFILDFIFAFLLVWIVWKLVYKFYQKSKFTRFGELCFHVFTGVAILAWVFDTIENGYYLCFEYNETIVAIKTGLYALIFLSTLIVIAYQYFQSFFPTFIGFLKSSIYSLLILAVIGVFLPRAPQVNSIVVNLYEKPLNLVFLLLMAPIYAVVLAHYPSYFNIDGKLRDWYKAKIRLGLFSTIMYKSKAKPPNSVELAKEQEKKEKPVVVGYLNFFFRLLGILFYCALFYFVGYTSEINFDWKVSISSICMALFGVGTLLLYYFRKEKNKWLDANYHYLYESLPDFYDGDYTRKQEQIIQDNGNEVQDKTLESESDENTPDADDKLMAINKWINQYLVVLLITFLAHISLFVLFYTSTPNYSCTIAVGSLICIGMQMITYVYYRTFRSVFRFTFFDEKNSVVLNAFYILRVIDVKTHVGEKKVTQEQITTYKNKITDFFDKHDFVKNNILFKFFRALSFGALSNNIVYLQVTVFIGFLNAIFILVININDSAALIFNPILIILSYLFLFYGILVGITKNFIYYNFSREKFAIRNKSRFNFLLFISFFVLFGANRLGRAYSNELFTLNLIENSSLDEHVSLMQYVDNLPNDDSTRYYIGAYGGGMKANAWTLTVLNELYEKENTFFDKTIGISGASGGTIGFINMAAIINGVKDQHKWTNSIDSISTSDILSLDITHILGRDSFNHLFVPYFDLRGYDRSTKAMNVYAELSGNCDQICKPTSYREFWKTLYEKQGKRFPVLIANSTNVLGNQGMAVSVKVDDSNLESLLYHGANNVLDIKKDGAYKTLSYYDAASTSNRFPGISPAAKIETIGHFNDGGIYENSGLLSAYKLFKAINCYEDVKDYKDLNQKNVFINIVNDKTQYIKYTVEKYVKEDPELKGIAVNETNDNTEINAILNSVASTEMMPLYIKNELQRIAEKDSLISFETIYLPHRFTVEDIKSIYGKSLDFGKGVDSTNITMHKYVIRNDDTIRTYIGKNTPIIEPPMSRMITKKAHDFMKKMLKHPTTSKAINKILGKSD</sequence>
<keyword evidence="1" id="KW-0472">Membrane</keyword>
<keyword evidence="3" id="KW-1185">Reference proteome</keyword>
<reference evidence="2 3" key="1">
    <citation type="submission" date="2018-01" db="EMBL/GenBank/DDBJ databases">
        <title>Complete genome sequence of Flavivirga eckloniae ECD14 isolated from seaweed Ecklonia cava.</title>
        <authorList>
            <person name="Lee J.H."/>
            <person name="Baik K.S."/>
            <person name="Seong C.N."/>
        </authorList>
    </citation>
    <scope>NUCLEOTIDE SEQUENCE [LARGE SCALE GENOMIC DNA]</scope>
    <source>
        <strain evidence="2 3">ECD14</strain>
    </source>
</reference>
<feature type="transmembrane region" description="Helical" evidence="1">
    <location>
        <begin position="282"/>
        <end position="305"/>
    </location>
</feature>
<feature type="transmembrane region" description="Helical" evidence="1">
    <location>
        <begin position="144"/>
        <end position="165"/>
    </location>
</feature>
<feature type="transmembrane region" description="Helical" evidence="1">
    <location>
        <begin position="567"/>
        <end position="590"/>
    </location>
</feature>
<gene>
    <name evidence="2" type="ORF">C1H87_01060</name>
</gene>
<dbReference type="AlphaFoldDB" id="A0A2K9PK13"/>
<accession>A0A2K9PK13</accession>
<feature type="transmembrane region" description="Helical" evidence="1">
    <location>
        <begin position="317"/>
        <end position="337"/>
    </location>
</feature>
<organism evidence="2 3">
    <name type="scientific">Flavivirga eckloniae</name>
    <dbReference type="NCBI Taxonomy" id="1803846"/>
    <lineage>
        <taxon>Bacteria</taxon>
        <taxon>Pseudomonadati</taxon>
        <taxon>Bacteroidota</taxon>
        <taxon>Flavobacteriia</taxon>
        <taxon>Flavobacteriales</taxon>
        <taxon>Flavobacteriaceae</taxon>
        <taxon>Flavivirga</taxon>
    </lineage>
</organism>
<evidence type="ECO:0000313" key="3">
    <source>
        <dbReference type="Proteomes" id="UP000235826"/>
    </source>
</evidence>
<feature type="transmembrane region" description="Helical" evidence="1">
    <location>
        <begin position="409"/>
        <end position="428"/>
    </location>
</feature>
<proteinExistence type="predicted"/>
<keyword evidence="1" id="KW-0812">Transmembrane</keyword>
<dbReference type="Proteomes" id="UP000235826">
    <property type="component" value="Chromosome"/>
</dbReference>
<feature type="transmembrane region" description="Helical" evidence="1">
    <location>
        <begin position="72"/>
        <end position="94"/>
    </location>
</feature>
<dbReference type="KEGG" id="fek:C1H87_01060"/>
<dbReference type="OrthoDB" id="1488930at2"/>
<feature type="transmembrane region" description="Helical" evidence="1">
    <location>
        <begin position="213"/>
        <end position="231"/>
    </location>
</feature>
<evidence type="ECO:0000256" key="1">
    <source>
        <dbReference type="SAM" id="Phobius"/>
    </source>
</evidence>
<protein>
    <recommendedName>
        <fullName evidence="4">PNPLA domain-containing protein</fullName>
    </recommendedName>
</protein>
<keyword evidence="1" id="KW-1133">Transmembrane helix</keyword>
<evidence type="ECO:0000313" key="2">
    <source>
        <dbReference type="EMBL" id="AUP77382.1"/>
    </source>
</evidence>
<name>A0A2K9PK13_9FLAO</name>
<feature type="transmembrane region" description="Helical" evidence="1">
    <location>
        <begin position="539"/>
        <end position="561"/>
    </location>
</feature>
<feature type="transmembrane region" description="Helical" evidence="1">
    <location>
        <begin position="172"/>
        <end position="193"/>
    </location>
</feature>
<feature type="transmembrane region" description="Helical" evidence="1">
    <location>
        <begin position="24"/>
        <end position="45"/>
    </location>
</feature>
<feature type="transmembrane region" description="Helical" evidence="1">
    <location>
        <begin position="611"/>
        <end position="629"/>
    </location>
</feature>
<dbReference type="EMBL" id="CP025791">
    <property type="protein sequence ID" value="AUP77382.1"/>
    <property type="molecule type" value="Genomic_DNA"/>
</dbReference>
<dbReference type="RefSeq" id="WP_102754042.1">
    <property type="nucleotide sequence ID" value="NZ_CP025791.1"/>
</dbReference>